<keyword evidence="2" id="KW-0732">Signal</keyword>
<dbReference type="STRING" id="28189.CCYN74_30050"/>
<feature type="chain" id="PRO_5002115696" description="Tetratricopeptide repeat protein" evidence="2">
    <location>
        <begin position="19"/>
        <end position="757"/>
    </location>
</feature>
<evidence type="ECO:0000313" key="4">
    <source>
        <dbReference type="Proteomes" id="UP000038055"/>
    </source>
</evidence>
<sequence>MKKILTLLCILISFGAIAQTENVQGTYYSNSLTQDLKLKINEDKTFDIVILSGKYELGKDNTIDFAFDNVSTFVVREKEKGNKSTLKVTLNSNYEHIDLKFLYIGYEDENNEVKYENLYDKISANETTKETYTENRETIYSLGTFEIPKTENLYLVNATQMPSSEKKASVIIEKFPIKKDISSVDVFFTLSGLYASVPKIVGKYNKQQQSIQLLDFYSEYDVLFEKKSKRNDGKNINKTSADEVKNWEHITYSQDENFPSDSIYSSVETKVKLDVKDNLADALKSAQKHNKLLLVFYQPENTEKVKEEFNDLISQYESDLSYYNEYEFSKYDIVDFYFADKKDEKWFKKKNIKTQNQFICLNYNGEILYHEPNTVSNVKNNIYAGSSFISVLEGAFIAKAIDDVFSNKKATISQIENVFLKALTSNSIPLYVYREKSNDEEEKDSQDWELYLENFKDIKNLYKFKSTPEQADKHWKRIIDAHKKDTQLDVPFVTLLSKNYETYSLYYDHENYYKKLFDIKRKNDKTDLEAAQYLIKFNEQIQTYNDNLYKKEDYINLETINVNTDIITSVLNKIAEDSPELSEKVKLTYIEGKQRKVFDYENLKPFFEEFYPEEQITLFEDYYQTMTSADASNIILSLDKVYSQNTKQQFNDWIYYKNNFANECNNIAWQIVEKHRNNKALLEKALKWSKTSLELESENPHYLDTYAHLLYFTNNKEKAIETQRKAFQILENSQEDYEQELKEEIKQTLKKMESGNL</sequence>
<evidence type="ECO:0000313" key="3">
    <source>
        <dbReference type="EMBL" id="CEN33308.1"/>
    </source>
</evidence>
<dbReference type="EMBL" id="CDOD01000008">
    <property type="protein sequence ID" value="CEN33308.1"/>
    <property type="molecule type" value="Genomic_DNA"/>
</dbReference>
<gene>
    <name evidence="3" type="ORF">CCYN2B_160006</name>
</gene>
<dbReference type="eggNOG" id="COG0810">
    <property type="taxonomic scope" value="Bacteria"/>
</dbReference>
<feature type="signal peptide" evidence="2">
    <location>
        <begin position="1"/>
        <end position="18"/>
    </location>
</feature>
<keyword evidence="4" id="KW-1185">Reference proteome</keyword>
<organism evidence="3 4">
    <name type="scientific">Capnocytophaga cynodegmi</name>
    <dbReference type="NCBI Taxonomy" id="28189"/>
    <lineage>
        <taxon>Bacteria</taxon>
        <taxon>Pseudomonadati</taxon>
        <taxon>Bacteroidota</taxon>
        <taxon>Flavobacteriia</taxon>
        <taxon>Flavobacteriales</taxon>
        <taxon>Flavobacteriaceae</taxon>
        <taxon>Capnocytophaga</taxon>
    </lineage>
</organism>
<dbReference type="AlphaFoldDB" id="A0A0B7H6Q6"/>
<dbReference type="RefSeq" id="WP_041990780.1">
    <property type="nucleotide sequence ID" value="NZ_CDOD01000008.1"/>
</dbReference>
<feature type="coiled-coil region" evidence="1">
    <location>
        <begin position="720"/>
        <end position="747"/>
    </location>
</feature>
<name>A0A0B7H6Q6_9FLAO</name>
<keyword evidence="1" id="KW-0175">Coiled coil</keyword>
<protein>
    <recommendedName>
        <fullName evidence="5">Tetratricopeptide repeat protein</fullName>
    </recommendedName>
</protein>
<accession>A0A0B7H6Q6</accession>
<evidence type="ECO:0000256" key="1">
    <source>
        <dbReference type="SAM" id="Coils"/>
    </source>
</evidence>
<dbReference type="Proteomes" id="UP000038055">
    <property type="component" value="Unassembled WGS sequence"/>
</dbReference>
<dbReference type="SUPFAM" id="SSF48452">
    <property type="entry name" value="TPR-like"/>
    <property type="match status" value="1"/>
</dbReference>
<evidence type="ECO:0000256" key="2">
    <source>
        <dbReference type="SAM" id="SignalP"/>
    </source>
</evidence>
<evidence type="ECO:0008006" key="5">
    <source>
        <dbReference type="Google" id="ProtNLM"/>
    </source>
</evidence>
<dbReference type="InterPro" id="IPR011990">
    <property type="entry name" value="TPR-like_helical_dom_sf"/>
</dbReference>
<proteinExistence type="predicted"/>
<dbReference type="Gene3D" id="1.25.40.10">
    <property type="entry name" value="Tetratricopeptide repeat domain"/>
    <property type="match status" value="1"/>
</dbReference>
<reference evidence="4" key="1">
    <citation type="submission" date="2015-01" db="EMBL/GenBank/DDBJ databases">
        <authorList>
            <person name="MANFREDI Pablo"/>
        </authorList>
    </citation>
    <scope>NUCLEOTIDE SEQUENCE [LARGE SCALE GENOMIC DNA]</scope>
    <source>
        <strain evidence="4">Ccyn2B</strain>
    </source>
</reference>